<evidence type="ECO:0000313" key="6">
    <source>
        <dbReference type="Proteomes" id="UP001597178"/>
    </source>
</evidence>
<dbReference type="InterPro" id="IPR004104">
    <property type="entry name" value="Gfo/Idh/MocA-like_OxRdtase_C"/>
</dbReference>
<dbReference type="InterPro" id="IPR030827">
    <property type="entry name" value="Myo_inos_IolG"/>
</dbReference>
<dbReference type="EC" id="1.1.1.18" evidence="5"/>
<reference evidence="6" key="1">
    <citation type="journal article" date="2019" name="Int. J. Syst. Evol. Microbiol.">
        <title>The Global Catalogue of Microorganisms (GCM) 10K type strain sequencing project: providing services to taxonomists for standard genome sequencing and annotation.</title>
        <authorList>
            <consortium name="The Broad Institute Genomics Platform"/>
            <consortium name="The Broad Institute Genome Sequencing Center for Infectious Disease"/>
            <person name="Wu L."/>
            <person name="Ma J."/>
        </authorList>
    </citation>
    <scope>NUCLEOTIDE SEQUENCE [LARGE SCALE GENOMIC DNA]</scope>
    <source>
        <strain evidence="6">CCUG 54822</strain>
    </source>
</reference>
<evidence type="ECO:0000256" key="2">
    <source>
        <dbReference type="ARBA" id="ARBA00023002"/>
    </source>
</evidence>
<dbReference type="SUPFAM" id="SSF55347">
    <property type="entry name" value="Glyceraldehyde-3-phosphate dehydrogenase-like, C-terminal domain"/>
    <property type="match status" value="1"/>
</dbReference>
<keyword evidence="6" id="KW-1185">Reference proteome</keyword>
<gene>
    <name evidence="5" type="primary">iolG</name>
    <name evidence="5" type="ORF">ACFQ4A_12265</name>
</gene>
<feature type="domain" description="Gfo/Idh/MocA-like oxidoreductase N-terminal" evidence="3">
    <location>
        <begin position="4"/>
        <end position="124"/>
    </location>
</feature>
<dbReference type="InterPro" id="IPR036291">
    <property type="entry name" value="NAD(P)-bd_dom_sf"/>
</dbReference>
<dbReference type="RefSeq" id="WP_382400977.1">
    <property type="nucleotide sequence ID" value="NZ_JBHTNH010000026.1"/>
</dbReference>
<sequence length="333" mass="36933">MNNIRCAVIGAGRLGMVHAKNIAERVKGAELTAVVTSRQESARKAASELGVDWWTDEPQEVFDSPDIDAVIIASPSPTHAELIIQAARRNKHIFVDKPITETLEEADEAIKEVENNKVICQVGFMRRFDPAYAHAKQRIEQGDIGEPIYFGAVSRDPGAPPEAFIEKSGGIFIDMCIHDYDIARFLMDDEIKSVQSFGTVLLHPFMKKYDDVDQTATVLEFHNGAVANIDASRNAVYGYDIRAEVVGTEGAIQIGSIQHHNNIVLKNNISYHDNIPDFMTKFEAAFLAEIEHFIACVQNGQTPRIDAKDGKKSLEIANAALQSFKKKDMVYLS</sequence>
<feature type="domain" description="Gfo/Idh/MocA-like oxidoreductase C-terminal" evidence="4">
    <location>
        <begin position="136"/>
        <end position="330"/>
    </location>
</feature>
<protein>
    <submittedName>
        <fullName evidence="5">Inositol 2-dehydrogenase</fullName>
        <ecNumber evidence="5">1.1.1.18</ecNumber>
    </submittedName>
</protein>
<name>A0ABW3ZXD4_9BACI</name>
<dbReference type="Gene3D" id="3.40.50.720">
    <property type="entry name" value="NAD(P)-binding Rossmann-like Domain"/>
    <property type="match status" value="1"/>
</dbReference>
<comment type="caution">
    <text evidence="5">The sequence shown here is derived from an EMBL/GenBank/DDBJ whole genome shotgun (WGS) entry which is preliminary data.</text>
</comment>
<dbReference type="NCBIfam" id="TIGR04380">
    <property type="entry name" value="myo_inos_iolG"/>
    <property type="match status" value="1"/>
</dbReference>
<organism evidence="5 6">
    <name type="scientific">Lentibacillus salinarum</name>
    <dbReference type="NCBI Taxonomy" id="446820"/>
    <lineage>
        <taxon>Bacteria</taxon>
        <taxon>Bacillati</taxon>
        <taxon>Bacillota</taxon>
        <taxon>Bacilli</taxon>
        <taxon>Bacillales</taxon>
        <taxon>Bacillaceae</taxon>
        <taxon>Lentibacillus</taxon>
    </lineage>
</organism>
<dbReference type="PANTHER" id="PTHR42840">
    <property type="entry name" value="NAD(P)-BINDING ROSSMANN-FOLD SUPERFAMILY PROTEIN-RELATED"/>
    <property type="match status" value="1"/>
</dbReference>
<keyword evidence="2 5" id="KW-0560">Oxidoreductase</keyword>
<dbReference type="PANTHER" id="PTHR42840:SF3">
    <property type="entry name" value="BINDING ROSSMANN FOLD OXIDOREDUCTASE, PUTATIVE (AFU_ORTHOLOGUE AFUA_2G10240)-RELATED"/>
    <property type="match status" value="1"/>
</dbReference>
<comment type="similarity">
    <text evidence="1">Belongs to the Gfo/Idh/MocA family.</text>
</comment>
<dbReference type="Pfam" id="PF02894">
    <property type="entry name" value="GFO_IDH_MocA_C"/>
    <property type="match status" value="1"/>
</dbReference>
<dbReference type="Gene3D" id="3.30.360.10">
    <property type="entry name" value="Dihydrodipicolinate Reductase, domain 2"/>
    <property type="match status" value="1"/>
</dbReference>
<evidence type="ECO:0000259" key="4">
    <source>
        <dbReference type="Pfam" id="PF02894"/>
    </source>
</evidence>
<proteinExistence type="inferred from homology"/>
<dbReference type="InterPro" id="IPR000683">
    <property type="entry name" value="Gfo/Idh/MocA-like_OxRdtase_N"/>
</dbReference>
<dbReference type="Pfam" id="PF01408">
    <property type="entry name" value="GFO_IDH_MocA"/>
    <property type="match status" value="1"/>
</dbReference>
<evidence type="ECO:0000259" key="3">
    <source>
        <dbReference type="Pfam" id="PF01408"/>
    </source>
</evidence>
<dbReference type="EMBL" id="JBHTNH010000026">
    <property type="protein sequence ID" value="MFD1362432.1"/>
    <property type="molecule type" value="Genomic_DNA"/>
</dbReference>
<dbReference type="GO" id="GO:0050112">
    <property type="term" value="F:inositol 2-dehydrogenase (NAD+) activity"/>
    <property type="evidence" value="ECO:0007669"/>
    <property type="project" value="UniProtKB-EC"/>
</dbReference>
<accession>A0ABW3ZXD4</accession>
<evidence type="ECO:0000256" key="1">
    <source>
        <dbReference type="ARBA" id="ARBA00010928"/>
    </source>
</evidence>
<dbReference type="SUPFAM" id="SSF51735">
    <property type="entry name" value="NAD(P)-binding Rossmann-fold domains"/>
    <property type="match status" value="1"/>
</dbReference>
<evidence type="ECO:0000313" key="5">
    <source>
        <dbReference type="EMBL" id="MFD1362432.1"/>
    </source>
</evidence>
<dbReference type="Proteomes" id="UP001597178">
    <property type="component" value="Unassembled WGS sequence"/>
</dbReference>